<gene>
    <name evidence="1" type="ORF">AC579_4671</name>
</gene>
<evidence type="ECO:0000313" key="1">
    <source>
        <dbReference type="EMBL" id="KXT08876.1"/>
    </source>
</evidence>
<proteinExistence type="predicted"/>
<comment type="caution">
    <text evidence="1">The sequence shown here is derived from an EMBL/GenBank/DDBJ whole genome shotgun (WGS) entry which is preliminary data.</text>
</comment>
<evidence type="ECO:0000313" key="2">
    <source>
        <dbReference type="Proteomes" id="UP000073492"/>
    </source>
</evidence>
<dbReference type="Proteomes" id="UP000073492">
    <property type="component" value="Unassembled WGS sequence"/>
</dbReference>
<organism evidence="1 2">
    <name type="scientific">Pseudocercospora musae</name>
    <dbReference type="NCBI Taxonomy" id="113226"/>
    <lineage>
        <taxon>Eukaryota</taxon>
        <taxon>Fungi</taxon>
        <taxon>Dikarya</taxon>
        <taxon>Ascomycota</taxon>
        <taxon>Pezizomycotina</taxon>
        <taxon>Dothideomycetes</taxon>
        <taxon>Dothideomycetidae</taxon>
        <taxon>Mycosphaerellales</taxon>
        <taxon>Mycosphaerellaceae</taxon>
        <taxon>Pseudocercospora</taxon>
    </lineage>
</organism>
<dbReference type="OrthoDB" id="3648225at2759"/>
<protein>
    <submittedName>
        <fullName evidence="1">Uncharacterized protein</fullName>
    </submittedName>
</protein>
<name>A0A139I2D2_9PEZI</name>
<dbReference type="EMBL" id="LFZO01000393">
    <property type="protein sequence ID" value="KXT08876.1"/>
    <property type="molecule type" value="Genomic_DNA"/>
</dbReference>
<keyword evidence="2" id="KW-1185">Reference proteome</keyword>
<reference evidence="1 2" key="1">
    <citation type="submission" date="2015-07" db="EMBL/GenBank/DDBJ databases">
        <title>Comparative genomics of the Sigatoka disease complex on banana suggests a link between parallel evolutionary changes in Pseudocercospora fijiensis and Pseudocercospora eumusae and increased virulence on the banana host.</title>
        <authorList>
            <person name="Chang T.-C."/>
            <person name="Salvucci A."/>
            <person name="Crous P.W."/>
            <person name="Stergiopoulos I."/>
        </authorList>
    </citation>
    <scope>NUCLEOTIDE SEQUENCE [LARGE SCALE GENOMIC DNA]</scope>
    <source>
        <strain evidence="1 2">CBS 116634</strain>
    </source>
</reference>
<dbReference type="AlphaFoldDB" id="A0A139I2D2"/>
<accession>A0A139I2D2</accession>
<sequence length="367" mass="41331">MTFNFFHLPREVRDRIYHNLRITGSCPVKRHEHDGDETVKAAIDVKPCTSHLLVSKWFKTEYVVIVFSGATFSIGSAFIHQQKAPVLPSLIIENVNICKINLFIPYDAHKVQEEAQLNTICDQDVFLDLPFEEGERIGNFLCFDDDQYDEGEDHEELSDSEIEWKHAAEELASWDGEEELDDLDEHQNTLAPDWLLSLLFEFRALESIELVVTSGEPMPASQADGPADSLQLIAAEMKDLLRVPFLSKLEARRIFIQDYGFHDTKFAGVTRCGIWTAECGWKTSEEVGVVREGELELPVNECPGWKCGDSTCLGARNKHPASASNRAPTIYAVSEEVVQDIPGGGEGDGQDIRMERVCISRGRQRCK</sequence>